<dbReference type="FunFam" id="1.10.246.20:FF:000002">
    <property type="entry name" value="Mediator of RNA polymerase II transcription subunit 15"/>
    <property type="match status" value="1"/>
</dbReference>
<evidence type="ECO:0000256" key="9">
    <source>
        <dbReference type="ARBA" id="ARBA00065024"/>
    </source>
</evidence>
<evidence type="ECO:0000259" key="13">
    <source>
        <dbReference type="Pfam" id="PF09606"/>
    </source>
</evidence>
<evidence type="ECO:0000313" key="15">
    <source>
        <dbReference type="EMBL" id="PNJ13926.1"/>
    </source>
</evidence>
<dbReference type="GO" id="GO:0006355">
    <property type="term" value="P:regulation of DNA-templated transcription"/>
    <property type="evidence" value="ECO:0007669"/>
    <property type="project" value="InterPro"/>
</dbReference>
<evidence type="ECO:0000256" key="7">
    <source>
        <dbReference type="ARBA" id="ARBA00023242"/>
    </source>
</evidence>
<dbReference type="AlphaFoldDB" id="A0A2J8RZI1"/>
<dbReference type="GO" id="GO:0005654">
    <property type="term" value="C:nucleoplasm"/>
    <property type="evidence" value="ECO:0007669"/>
    <property type="project" value="UniProtKB-ARBA"/>
</dbReference>
<evidence type="ECO:0000259" key="14">
    <source>
        <dbReference type="Pfam" id="PF21538"/>
    </source>
</evidence>
<dbReference type="InterPro" id="IPR048385">
    <property type="entry name" value="Med15_central"/>
</dbReference>
<feature type="region of interest" description="Disordered" evidence="12">
    <location>
        <begin position="103"/>
        <end position="139"/>
    </location>
</feature>
<dbReference type="PANTHER" id="PTHR31804">
    <property type="entry name" value="MEDIATOR OF RNA POLYMERASE II TRANSCRIPTION SUBUNIT 15"/>
    <property type="match status" value="1"/>
</dbReference>
<keyword evidence="11" id="KW-0175">Coiled coil</keyword>
<dbReference type="EMBL" id="NDHI03003630">
    <property type="protein sequence ID" value="PNJ13926.1"/>
    <property type="molecule type" value="Genomic_DNA"/>
</dbReference>
<sequence length="542" mass="59169">MDVSGQETDWRSTAFRQKLVSQIEDAMRKAGVAHSKSSKDMESHVFLKAKTRDEYLSLVARLIIHFRDIHNKKSQASVSDPMNALQSLTGGPAAGAAGIGMPPRGPGQSLGGMGSLGAMGQPMSLSGQPPPGTSGMAPHSMAVVSTATPQTQLQLQQVALQQQQQQQQFQQQQQAALQQQQQQQQQQFQAQQSAMQQQFQAVVQQQQQLQQQQQQQHLIKLHHQNQQQVRAPMVVQQPPVQPQVQQQTAVQTAQAAQMVAPGVQVSQSSLPMLSSPSPGQQVQTPQSMPPPPQPSPQPGQPSSQPNSNVSSGPAPSPSSFLPSPSPQPSQSPVTARTPQNFSVPSPGPLNTPVNPSSVMSPAGSSQAEEQQYLDKLKQLSKYIEPLRRMINKIDKNEDRKKDLSKMKSLLDILTDPSKRCPLKTLQKCEIALEKLKNDMAVVSFPAFIFCLGDLPNEIPHLYRTGIGAVERAAWGVLADFLQKALHVTSSKEPDAILGLLSLWPVHGPGPSQQREGALRVLLERLVCARHTPTRSYRRTQRT</sequence>
<feature type="compositionally biased region" description="Pro residues" evidence="12">
    <location>
        <begin position="287"/>
        <end position="299"/>
    </location>
</feature>
<feature type="domain" description="Mediator of RNA polymerase II transcription subunit 15 N-terminal" evidence="13">
    <location>
        <begin position="7"/>
        <end position="76"/>
    </location>
</feature>
<dbReference type="Pfam" id="PF09606">
    <property type="entry name" value="Med15_N"/>
    <property type="match status" value="1"/>
</dbReference>
<dbReference type="PANTHER" id="PTHR31804:SF3">
    <property type="entry name" value="MEDIATOR OF RNA POLYMERASE II TRANSCRIPTION SUBUNIT 15"/>
    <property type="match status" value="1"/>
</dbReference>
<keyword evidence="4 10" id="KW-0805">Transcription regulation</keyword>
<feature type="compositionally biased region" description="Gly residues" evidence="12">
    <location>
        <begin position="108"/>
        <end position="117"/>
    </location>
</feature>
<evidence type="ECO:0000256" key="3">
    <source>
        <dbReference type="ARBA" id="ARBA00019613"/>
    </source>
</evidence>
<keyword evidence="6 10" id="KW-0804">Transcription</keyword>
<feature type="compositionally biased region" description="Low complexity" evidence="12">
    <location>
        <begin position="300"/>
        <end position="322"/>
    </location>
</feature>
<comment type="function">
    <text evidence="8">Component of the Mediator complex, a coactivator involved in the regulated transcription of nearly all RNA polymerase II-dependent genes. Mediator functions as a bridge to convey information from gene-specific regulatory proteins to the basal RNA polymerase II transcription machinery. Mediator is recruited to promoters by direct interactions with regulatory proteins and serves as a scaffold for the assembly of a functional preinitiation complex with RNA polymerase II and the general transcription factors. Required for cholesterol-dependent gene regulation. Positively regulates the Nodal signaling pathway.</text>
</comment>
<comment type="subcellular location">
    <subcellularLocation>
        <location evidence="1 10">Nucleus</location>
    </subcellularLocation>
</comment>
<name>A0A2J8RZI1_PONAB</name>
<reference evidence="15" key="1">
    <citation type="submission" date="2017-12" db="EMBL/GenBank/DDBJ databases">
        <title>High-resolution comparative analysis of great ape genomes.</title>
        <authorList>
            <person name="Pollen A."/>
            <person name="Hastie A."/>
            <person name="Hormozdiari F."/>
            <person name="Dougherty M."/>
            <person name="Liu R."/>
            <person name="Chaisson M."/>
            <person name="Hoppe E."/>
            <person name="Hill C."/>
            <person name="Pang A."/>
            <person name="Hillier L."/>
            <person name="Baker C."/>
            <person name="Armstrong J."/>
            <person name="Shendure J."/>
            <person name="Paten B."/>
            <person name="Wilson R."/>
            <person name="Chao H."/>
            <person name="Schneider V."/>
            <person name="Ventura M."/>
            <person name="Kronenberg Z."/>
            <person name="Murali S."/>
            <person name="Gordon D."/>
            <person name="Cantsilieris S."/>
            <person name="Munson K."/>
            <person name="Nelson B."/>
            <person name="Raja A."/>
            <person name="Underwood J."/>
            <person name="Diekhans M."/>
            <person name="Fiddes I."/>
            <person name="Haussler D."/>
            <person name="Eichler E."/>
        </authorList>
    </citation>
    <scope>NUCLEOTIDE SEQUENCE [LARGE SCALE GENOMIC DNA]</scope>
    <source>
        <strain evidence="15">Susie</strain>
    </source>
</reference>
<evidence type="ECO:0000256" key="10">
    <source>
        <dbReference type="RuleBase" id="RU364148"/>
    </source>
</evidence>
<evidence type="ECO:0000256" key="6">
    <source>
        <dbReference type="ARBA" id="ARBA00023163"/>
    </source>
</evidence>
<accession>A0A2J8RZI1</accession>
<evidence type="ECO:0000256" key="12">
    <source>
        <dbReference type="SAM" id="MobiDB-lite"/>
    </source>
</evidence>
<keyword evidence="5 10" id="KW-0010">Activator</keyword>
<feature type="compositionally biased region" description="Polar residues" evidence="12">
    <location>
        <begin position="351"/>
        <end position="369"/>
    </location>
</feature>
<dbReference type="Gene3D" id="1.10.246.20">
    <property type="entry name" value="Coactivator CBP, KIX domain"/>
    <property type="match status" value="1"/>
</dbReference>
<feature type="compositionally biased region" description="Polar residues" evidence="12">
    <location>
        <begin position="333"/>
        <end position="343"/>
    </location>
</feature>
<evidence type="ECO:0000256" key="1">
    <source>
        <dbReference type="ARBA" id="ARBA00004123"/>
    </source>
</evidence>
<feature type="domain" description="ARC105/Med15 mediator subunit central" evidence="14">
    <location>
        <begin position="368"/>
        <end position="444"/>
    </location>
</feature>
<evidence type="ECO:0000256" key="8">
    <source>
        <dbReference type="ARBA" id="ARBA00054847"/>
    </source>
</evidence>
<organism evidence="15">
    <name type="scientific">Pongo abelii</name>
    <name type="common">Sumatran orangutan</name>
    <name type="synonym">Pongo pygmaeus abelii</name>
    <dbReference type="NCBI Taxonomy" id="9601"/>
    <lineage>
        <taxon>Eukaryota</taxon>
        <taxon>Metazoa</taxon>
        <taxon>Chordata</taxon>
        <taxon>Craniata</taxon>
        <taxon>Vertebrata</taxon>
        <taxon>Euteleostomi</taxon>
        <taxon>Mammalia</taxon>
        <taxon>Eutheria</taxon>
        <taxon>Euarchontoglires</taxon>
        <taxon>Primates</taxon>
        <taxon>Haplorrhini</taxon>
        <taxon>Catarrhini</taxon>
        <taxon>Hominidae</taxon>
        <taxon>Pongo</taxon>
    </lineage>
</organism>
<keyword evidence="7 10" id="KW-0539">Nucleus</keyword>
<evidence type="ECO:0000256" key="4">
    <source>
        <dbReference type="ARBA" id="ARBA00023015"/>
    </source>
</evidence>
<feature type="coiled-coil region" evidence="11">
    <location>
        <begin position="160"/>
        <end position="215"/>
    </location>
</feature>
<protein>
    <recommendedName>
        <fullName evidence="3 10">Mediator of RNA polymerase II transcription subunit 15</fullName>
    </recommendedName>
    <alternativeName>
        <fullName evidence="10">Mediator complex subunit 15</fullName>
    </alternativeName>
</protein>
<evidence type="ECO:0000256" key="5">
    <source>
        <dbReference type="ARBA" id="ARBA00023159"/>
    </source>
</evidence>
<dbReference type="InterPro" id="IPR019087">
    <property type="entry name" value="Med15_N"/>
</dbReference>
<gene>
    <name evidence="10" type="primary">MED15</name>
    <name evidence="15" type="ORF">CR201_G0047595</name>
</gene>
<dbReference type="InterPro" id="IPR036529">
    <property type="entry name" value="KIX_dom_sf"/>
</dbReference>
<comment type="caution">
    <text evidence="15">The sequence shown here is derived from an EMBL/GenBank/DDBJ whole genome shotgun (WGS) entry which is preliminary data.</text>
</comment>
<comment type="similarity">
    <text evidence="2 10">Belongs to the Mediator complex subunit 15 family.</text>
</comment>
<dbReference type="Pfam" id="PF21538">
    <property type="entry name" value="Med15_M"/>
    <property type="match status" value="1"/>
</dbReference>
<comment type="subunit">
    <text evidence="9">Component of the Mediator complex, which is composed of MED1, MED4, MED6, MED7, MED8, MED9, MED10, MED11, MED12, MED13, MED13L, MED14, MED15, MED16, MED17, MED18, MED19, MED20, MED21, MED22, MED23, MED24, MED25, MED26, MED27, MED29, MED30, MED31, CCNC, CDK8 and CDC2L6/CDK11. The MED12, MED13, CCNC and CDK8 subunits form a distinct module termed the CDK8 module. Mediator containing the CDK8 module is less active than Mediator lacking this module in supporting transcriptional activation. Individual preparations of the Mediator complex lacking one or more distinct subunits have been variously termed ARC, CRSP, DRIP, PC2, SMCC and TRAP. Interacts with SMAD2, SMAD3, SREBF1 and SREBF2. Interacts with WWTR1. Interacts with TRIM11.</text>
</comment>
<proteinExistence type="inferred from homology"/>
<feature type="compositionally biased region" description="Low complexity" evidence="12">
    <location>
        <begin position="267"/>
        <end position="286"/>
    </location>
</feature>
<dbReference type="GO" id="GO:0003712">
    <property type="term" value="F:transcription coregulator activity"/>
    <property type="evidence" value="ECO:0007669"/>
    <property type="project" value="InterPro"/>
</dbReference>
<evidence type="ECO:0000256" key="2">
    <source>
        <dbReference type="ARBA" id="ARBA00009807"/>
    </source>
</evidence>
<evidence type="ECO:0000256" key="11">
    <source>
        <dbReference type="SAM" id="Coils"/>
    </source>
</evidence>
<feature type="region of interest" description="Disordered" evidence="12">
    <location>
        <begin position="267"/>
        <end position="370"/>
    </location>
</feature>